<reference evidence="2" key="1">
    <citation type="submission" date="2021-05" db="EMBL/GenBank/DDBJ databases">
        <authorList>
            <person name="Arsene-Ploetze F."/>
        </authorList>
    </citation>
    <scope>NUCLEOTIDE SEQUENCE</scope>
    <source>
        <strain evidence="2">DSM 42138</strain>
    </source>
</reference>
<dbReference type="AlphaFoldDB" id="A0A9W4DQ60"/>
<sequence>MGRHRRLPQGQPAGGHLPGRRGLHPPPAAPRLGQVRHRRGVRRPRHRHRDAHGPAPAELRHQEARPRHQAHPRGVPGDRTDGHPRLPAHPRHGRRVDGQVRRRLLVLALGAHHRADRGRPAGAHRPGRRPRQARRIRHHDRPRPGSVTIMRRGHNQWIRLSGGRVVD</sequence>
<evidence type="ECO:0000313" key="3">
    <source>
        <dbReference type="Proteomes" id="UP001152519"/>
    </source>
</evidence>
<evidence type="ECO:0000256" key="1">
    <source>
        <dbReference type="SAM" id="MobiDB-lite"/>
    </source>
</evidence>
<name>A0A9W4DQ60_9ACTN</name>
<feature type="compositionally biased region" description="Basic residues" evidence="1">
    <location>
        <begin position="125"/>
        <end position="141"/>
    </location>
</feature>
<feature type="region of interest" description="Disordered" evidence="1">
    <location>
        <begin position="1"/>
        <end position="94"/>
    </location>
</feature>
<protein>
    <submittedName>
        <fullName evidence="2">Uncharacterized protein</fullName>
    </submittedName>
</protein>
<feature type="region of interest" description="Disordered" evidence="1">
    <location>
        <begin position="114"/>
        <end position="145"/>
    </location>
</feature>
<dbReference type="Proteomes" id="UP001152519">
    <property type="component" value="Unassembled WGS sequence"/>
</dbReference>
<keyword evidence="3" id="KW-1185">Reference proteome</keyword>
<dbReference type="EMBL" id="CAJSLV010000024">
    <property type="protein sequence ID" value="CAG6391506.1"/>
    <property type="molecule type" value="Genomic_DNA"/>
</dbReference>
<evidence type="ECO:0000313" key="2">
    <source>
        <dbReference type="EMBL" id="CAG6391506.1"/>
    </source>
</evidence>
<accession>A0A9W4DQ60</accession>
<proteinExistence type="predicted"/>
<organism evidence="2 3">
    <name type="scientific">Actinacidiphila cocklensis</name>
    <dbReference type="NCBI Taxonomy" id="887465"/>
    <lineage>
        <taxon>Bacteria</taxon>
        <taxon>Bacillati</taxon>
        <taxon>Actinomycetota</taxon>
        <taxon>Actinomycetes</taxon>
        <taxon>Kitasatosporales</taxon>
        <taxon>Streptomycetaceae</taxon>
        <taxon>Actinacidiphila</taxon>
    </lineage>
</organism>
<feature type="compositionally biased region" description="Basic residues" evidence="1">
    <location>
        <begin position="34"/>
        <end position="50"/>
    </location>
</feature>
<gene>
    <name evidence="2" type="ORF">SCOCK_120142</name>
</gene>
<comment type="caution">
    <text evidence="2">The sequence shown here is derived from an EMBL/GenBank/DDBJ whole genome shotgun (WGS) entry which is preliminary data.</text>
</comment>